<dbReference type="InterPro" id="IPR027417">
    <property type="entry name" value="P-loop_NTPase"/>
</dbReference>
<name>A0A1B9GA14_9TREE</name>
<accession>A0A1B9GA14</accession>
<gene>
    <name evidence="4" type="ORF">I302_02724</name>
    <name evidence="5" type="ORF">I302_104019</name>
</gene>
<dbReference type="InterPro" id="IPR018627">
    <property type="entry name" value="ELP6"/>
</dbReference>
<protein>
    <recommendedName>
        <fullName evidence="7">Elongator complex protein 5</fullName>
    </recommendedName>
</protein>
<dbReference type="EMBL" id="KI894019">
    <property type="protein sequence ID" value="OCF27874.1"/>
    <property type="molecule type" value="Genomic_DNA"/>
</dbReference>
<comment type="pathway">
    <text evidence="1">tRNA modification; 5-methoxycarbonylmethyl-2-thiouridine-tRNA biosynthesis.</text>
</comment>
<evidence type="ECO:0000313" key="5">
    <source>
        <dbReference type="EMBL" id="WVW82014.1"/>
    </source>
</evidence>
<dbReference type="GO" id="GO:0002098">
    <property type="term" value="P:tRNA wobble uridine modification"/>
    <property type="evidence" value="ECO:0007669"/>
    <property type="project" value="InterPro"/>
</dbReference>
<keyword evidence="6" id="KW-1185">Reference proteome</keyword>
<dbReference type="PANTHER" id="PTHR16184">
    <property type="entry name" value="ELONGATOR COMPLEX PROTEIN 6"/>
    <property type="match status" value="1"/>
</dbReference>
<dbReference type="OrthoDB" id="9995306at2759"/>
<feature type="region of interest" description="Disordered" evidence="3">
    <location>
        <begin position="1"/>
        <end position="21"/>
    </location>
</feature>
<dbReference type="VEuPathDB" id="FungiDB:I302_02724"/>
<dbReference type="STRING" id="1296100.A0A1B9GA14"/>
<evidence type="ECO:0008006" key="7">
    <source>
        <dbReference type="Google" id="ProtNLM"/>
    </source>
</evidence>
<evidence type="ECO:0000256" key="2">
    <source>
        <dbReference type="ARBA" id="ARBA00008837"/>
    </source>
</evidence>
<evidence type="ECO:0000256" key="3">
    <source>
        <dbReference type="SAM" id="MobiDB-lite"/>
    </source>
</evidence>
<dbReference type="GeneID" id="30207123"/>
<dbReference type="RefSeq" id="XP_019048944.1">
    <property type="nucleotide sequence ID" value="XM_019189382.1"/>
</dbReference>
<dbReference type="GO" id="GO:0033588">
    <property type="term" value="C:elongator holoenzyme complex"/>
    <property type="evidence" value="ECO:0007669"/>
    <property type="project" value="InterPro"/>
</dbReference>
<organism evidence="4">
    <name type="scientific">Kwoniella bestiolae CBS 10118</name>
    <dbReference type="NCBI Taxonomy" id="1296100"/>
    <lineage>
        <taxon>Eukaryota</taxon>
        <taxon>Fungi</taxon>
        <taxon>Dikarya</taxon>
        <taxon>Basidiomycota</taxon>
        <taxon>Agaricomycotina</taxon>
        <taxon>Tremellomycetes</taxon>
        <taxon>Tremellales</taxon>
        <taxon>Cryptococcaceae</taxon>
        <taxon>Kwoniella</taxon>
    </lineage>
</organism>
<evidence type="ECO:0000313" key="4">
    <source>
        <dbReference type="EMBL" id="OCF27874.1"/>
    </source>
</evidence>
<proteinExistence type="inferred from homology"/>
<comment type="similarity">
    <text evidence="2">Belongs to the ELP6 family.</text>
</comment>
<dbReference type="PANTHER" id="PTHR16184:SF6">
    <property type="entry name" value="ELONGATOR COMPLEX PROTEIN 6"/>
    <property type="match status" value="1"/>
</dbReference>
<dbReference type="Proteomes" id="UP000092730">
    <property type="component" value="Chromosome 2"/>
</dbReference>
<dbReference type="Gene3D" id="3.40.50.300">
    <property type="entry name" value="P-loop containing nucleotide triphosphate hydrolases"/>
    <property type="match status" value="1"/>
</dbReference>
<reference evidence="4" key="1">
    <citation type="submission" date="2013-07" db="EMBL/GenBank/DDBJ databases">
        <title>The Genome Sequence of Cryptococcus bestiolae CBS10118.</title>
        <authorList>
            <consortium name="The Broad Institute Genome Sequencing Platform"/>
            <person name="Cuomo C."/>
            <person name="Litvintseva A."/>
            <person name="Chen Y."/>
            <person name="Heitman J."/>
            <person name="Sun S."/>
            <person name="Springer D."/>
            <person name="Dromer F."/>
            <person name="Young S.K."/>
            <person name="Zeng Q."/>
            <person name="Gargeya S."/>
            <person name="Fitzgerald M."/>
            <person name="Abouelleil A."/>
            <person name="Alvarado L."/>
            <person name="Berlin A.M."/>
            <person name="Chapman S.B."/>
            <person name="Dewar J."/>
            <person name="Goldberg J."/>
            <person name="Griggs A."/>
            <person name="Gujja S."/>
            <person name="Hansen M."/>
            <person name="Howarth C."/>
            <person name="Imamovic A."/>
            <person name="Larimer J."/>
            <person name="McCowan C."/>
            <person name="Murphy C."/>
            <person name="Pearson M."/>
            <person name="Priest M."/>
            <person name="Roberts A."/>
            <person name="Saif S."/>
            <person name="Shea T."/>
            <person name="Sykes S."/>
            <person name="Wortman J."/>
            <person name="Nusbaum C."/>
            <person name="Birren B."/>
        </authorList>
    </citation>
    <scope>NUCLEOTIDE SEQUENCE [LARGE SCALE GENOMIC DNA]</scope>
    <source>
        <strain evidence="4">CBS 10118</strain>
    </source>
</reference>
<reference evidence="5" key="4">
    <citation type="submission" date="2024-02" db="EMBL/GenBank/DDBJ databases">
        <title>Comparative genomics of Cryptococcus and Kwoniella reveals pathogenesis evolution and contrasting modes of karyotype evolution via chromosome fusion or intercentromeric recombination.</title>
        <authorList>
            <person name="Coelho M.A."/>
            <person name="David-Palma M."/>
            <person name="Shea T."/>
            <person name="Bowers K."/>
            <person name="McGinley-Smith S."/>
            <person name="Mohammad A.W."/>
            <person name="Gnirke A."/>
            <person name="Yurkov A.M."/>
            <person name="Nowrousian M."/>
            <person name="Sun S."/>
            <person name="Cuomo C.A."/>
            <person name="Heitman J."/>
        </authorList>
    </citation>
    <scope>NUCLEOTIDE SEQUENCE</scope>
    <source>
        <strain evidence="5">CBS 10118</strain>
    </source>
</reference>
<dbReference type="KEGG" id="kbi:30207123"/>
<dbReference type="EMBL" id="CP144542">
    <property type="protein sequence ID" value="WVW82014.1"/>
    <property type="molecule type" value="Genomic_DNA"/>
</dbReference>
<evidence type="ECO:0000256" key="1">
    <source>
        <dbReference type="ARBA" id="ARBA00005043"/>
    </source>
</evidence>
<evidence type="ECO:0000313" key="6">
    <source>
        <dbReference type="Proteomes" id="UP000092730"/>
    </source>
</evidence>
<dbReference type="UniPathway" id="UPA00988"/>
<dbReference type="AlphaFoldDB" id="A0A1B9GA14"/>
<reference evidence="4" key="3">
    <citation type="submission" date="2014-01" db="EMBL/GenBank/DDBJ databases">
        <title>Evolution of pathogenesis and genome organization in the Tremellales.</title>
        <authorList>
            <person name="Cuomo C."/>
            <person name="Litvintseva A."/>
            <person name="Heitman J."/>
            <person name="Chen Y."/>
            <person name="Sun S."/>
            <person name="Springer D."/>
            <person name="Dromer F."/>
            <person name="Young S."/>
            <person name="Zeng Q."/>
            <person name="Chapman S."/>
            <person name="Gujja S."/>
            <person name="Saif S."/>
            <person name="Birren B."/>
        </authorList>
    </citation>
    <scope>NUCLEOTIDE SEQUENCE</scope>
    <source>
        <strain evidence="4">CBS 10118</strain>
    </source>
</reference>
<sequence>MTYLTSHLPFPSSSSSSSLPPPRSHLIISDTLASPGHFATYHLLSSALGKEKRKVIWVDFRGEGRASWEAILKKIGTPLPPLTSNSFIHISPSSLPSSIKVSTKNTPRLFDGNDAPSLRETYDTTLSHLTEHSLVILDGLSELDWIGFSALEISKFVRAVFAKVKLSNSILISTLHADHLPLSSTIIPPKEGNEDELLDRLLRMGQGCWWRIAHLPSGRSGDVMGEISSHPLTKSIGMEEDQKSPYVSRSNPLQYRLEPNTVRVFPKGTGRGFL</sequence>
<reference evidence="5" key="2">
    <citation type="submission" date="2013-07" db="EMBL/GenBank/DDBJ databases">
        <authorList>
            <consortium name="The Broad Institute Genome Sequencing Platform"/>
            <person name="Cuomo C."/>
            <person name="Litvintseva A."/>
            <person name="Chen Y."/>
            <person name="Heitman J."/>
            <person name="Sun S."/>
            <person name="Springer D."/>
            <person name="Dromer F."/>
            <person name="Young S.K."/>
            <person name="Zeng Q."/>
            <person name="Gargeya S."/>
            <person name="Fitzgerald M."/>
            <person name="Abouelleil A."/>
            <person name="Alvarado L."/>
            <person name="Berlin A.M."/>
            <person name="Chapman S.B."/>
            <person name="Dewar J."/>
            <person name="Goldberg J."/>
            <person name="Griggs A."/>
            <person name="Gujja S."/>
            <person name="Hansen M."/>
            <person name="Howarth C."/>
            <person name="Imamovic A."/>
            <person name="Larimer J."/>
            <person name="McCowan C."/>
            <person name="Murphy C."/>
            <person name="Pearson M."/>
            <person name="Priest M."/>
            <person name="Roberts A."/>
            <person name="Saif S."/>
            <person name="Shea T."/>
            <person name="Sykes S."/>
            <person name="Wortman J."/>
            <person name="Nusbaum C."/>
            <person name="Birren B."/>
        </authorList>
    </citation>
    <scope>NUCLEOTIDE SEQUENCE</scope>
    <source>
        <strain evidence="5">CBS 10118</strain>
    </source>
</reference>